<dbReference type="Proteomes" id="UP000076761">
    <property type="component" value="Unassembled WGS sequence"/>
</dbReference>
<proteinExistence type="predicted"/>
<accession>A0A165R6G4</accession>
<organism evidence="1 2">
    <name type="scientific">Neolentinus lepideus HHB14362 ss-1</name>
    <dbReference type="NCBI Taxonomy" id="1314782"/>
    <lineage>
        <taxon>Eukaryota</taxon>
        <taxon>Fungi</taxon>
        <taxon>Dikarya</taxon>
        <taxon>Basidiomycota</taxon>
        <taxon>Agaricomycotina</taxon>
        <taxon>Agaricomycetes</taxon>
        <taxon>Gloeophyllales</taxon>
        <taxon>Gloeophyllaceae</taxon>
        <taxon>Neolentinus</taxon>
    </lineage>
</organism>
<evidence type="ECO:0000313" key="2">
    <source>
        <dbReference type="Proteomes" id="UP000076761"/>
    </source>
</evidence>
<protein>
    <submittedName>
        <fullName evidence="1">Uncharacterized protein</fullName>
    </submittedName>
</protein>
<evidence type="ECO:0000313" key="1">
    <source>
        <dbReference type="EMBL" id="KZT23370.1"/>
    </source>
</evidence>
<reference evidence="1 2" key="1">
    <citation type="journal article" date="2016" name="Mol. Biol. Evol.">
        <title>Comparative Genomics of Early-Diverging Mushroom-Forming Fungi Provides Insights into the Origins of Lignocellulose Decay Capabilities.</title>
        <authorList>
            <person name="Nagy L.G."/>
            <person name="Riley R."/>
            <person name="Tritt A."/>
            <person name="Adam C."/>
            <person name="Daum C."/>
            <person name="Floudas D."/>
            <person name="Sun H."/>
            <person name="Yadav J.S."/>
            <person name="Pangilinan J."/>
            <person name="Larsson K.H."/>
            <person name="Matsuura K."/>
            <person name="Barry K."/>
            <person name="Labutti K."/>
            <person name="Kuo R."/>
            <person name="Ohm R.A."/>
            <person name="Bhattacharya S.S."/>
            <person name="Shirouzu T."/>
            <person name="Yoshinaga Y."/>
            <person name="Martin F.M."/>
            <person name="Grigoriev I.V."/>
            <person name="Hibbett D.S."/>
        </authorList>
    </citation>
    <scope>NUCLEOTIDE SEQUENCE [LARGE SCALE GENOMIC DNA]</scope>
    <source>
        <strain evidence="1 2">HHB14362 ss-1</strain>
    </source>
</reference>
<dbReference type="EMBL" id="KV425586">
    <property type="protein sequence ID" value="KZT23370.1"/>
    <property type="molecule type" value="Genomic_DNA"/>
</dbReference>
<dbReference type="InParanoid" id="A0A165R6G4"/>
<dbReference type="AlphaFoldDB" id="A0A165R6G4"/>
<sequence length="58" mass="6188">MSSTSSTVVHRILSSSDWTTDVANSGGVRFLPPDFPTLVCPVPGTRELESLLGTLAHF</sequence>
<gene>
    <name evidence="1" type="ORF">NEOLEDRAFT_1136769</name>
</gene>
<keyword evidence="2" id="KW-1185">Reference proteome</keyword>
<name>A0A165R6G4_9AGAM</name>